<keyword evidence="2 6" id="KW-0349">Heme</keyword>
<dbReference type="GO" id="GO:0016705">
    <property type="term" value="F:oxidoreductase activity, acting on paired donors, with incorporation or reduction of molecular oxygen"/>
    <property type="evidence" value="ECO:0007669"/>
    <property type="project" value="InterPro"/>
</dbReference>
<dbReference type="EMBL" id="JABWDY010028677">
    <property type="protein sequence ID" value="KAF5186938.1"/>
    <property type="molecule type" value="Genomic_DNA"/>
</dbReference>
<dbReference type="AlphaFoldDB" id="A0A7J6VQT0"/>
<evidence type="ECO:0000256" key="4">
    <source>
        <dbReference type="ARBA" id="ARBA00023002"/>
    </source>
</evidence>
<comment type="similarity">
    <text evidence="1 7">Belongs to the cytochrome P450 family.</text>
</comment>
<keyword evidence="3 6" id="KW-0479">Metal-binding</keyword>
<accession>A0A7J6VQT0</accession>
<evidence type="ECO:0000256" key="8">
    <source>
        <dbReference type="SAM" id="Phobius"/>
    </source>
</evidence>
<dbReference type="Gene3D" id="1.10.630.10">
    <property type="entry name" value="Cytochrome P450"/>
    <property type="match status" value="1"/>
</dbReference>
<keyword evidence="5 6" id="KW-0408">Iron</keyword>
<dbReference type="InterPro" id="IPR036396">
    <property type="entry name" value="Cyt_P450_sf"/>
</dbReference>
<reference evidence="9 10" key="1">
    <citation type="submission" date="2020-06" db="EMBL/GenBank/DDBJ databases">
        <title>Transcriptomic and genomic resources for Thalictrum thalictroides and T. hernandezii: Facilitating candidate gene discovery in an emerging model plant lineage.</title>
        <authorList>
            <person name="Arias T."/>
            <person name="Riano-Pachon D.M."/>
            <person name="Di Stilio V.S."/>
        </authorList>
    </citation>
    <scope>NUCLEOTIDE SEQUENCE [LARGE SCALE GENOMIC DNA]</scope>
    <source>
        <strain evidence="10">cv. WT478/WT964</strain>
        <tissue evidence="9">Leaves</tissue>
    </source>
</reference>
<dbReference type="PRINTS" id="PR00463">
    <property type="entry name" value="EP450I"/>
</dbReference>
<proteinExistence type="inferred from homology"/>
<comment type="cofactor">
    <cofactor evidence="6">
        <name>heme</name>
        <dbReference type="ChEBI" id="CHEBI:30413"/>
    </cofactor>
</comment>
<evidence type="ECO:0000313" key="9">
    <source>
        <dbReference type="EMBL" id="KAF5186938.1"/>
    </source>
</evidence>
<evidence type="ECO:0000313" key="10">
    <source>
        <dbReference type="Proteomes" id="UP000554482"/>
    </source>
</evidence>
<evidence type="ECO:0000256" key="7">
    <source>
        <dbReference type="RuleBase" id="RU000461"/>
    </source>
</evidence>
<keyword evidence="4 7" id="KW-0560">Oxidoreductase</keyword>
<dbReference type="InterPro" id="IPR002401">
    <property type="entry name" value="Cyt_P450_E_grp-I"/>
</dbReference>
<dbReference type="GO" id="GO:0005506">
    <property type="term" value="F:iron ion binding"/>
    <property type="evidence" value="ECO:0007669"/>
    <property type="project" value="InterPro"/>
</dbReference>
<evidence type="ECO:0000256" key="2">
    <source>
        <dbReference type="ARBA" id="ARBA00022617"/>
    </source>
</evidence>
<evidence type="ECO:0000256" key="1">
    <source>
        <dbReference type="ARBA" id="ARBA00010617"/>
    </source>
</evidence>
<dbReference type="Proteomes" id="UP000554482">
    <property type="component" value="Unassembled WGS sequence"/>
</dbReference>
<keyword evidence="8" id="KW-0472">Membrane</keyword>
<dbReference type="InterPro" id="IPR017972">
    <property type="entry name" value="Cyt_P450_CS"/>
</dbReference>
<protein>
    <submittedName>
        <fullName evidence="9">(S)-canadine synthase</fullName>
    </submittedName>
</protein>
<gene>
    <name evidence="9" type="ORF">FRX31_023474</name>
</gene>
<feature type="binding site" description="axial binding residue" evidence="6">
    <location>
        <position position="449"/>
    </location>
    <ligand>
        <name>heme</name>
        <dbReference type="ChEBI" id="CHEBI:30413"/>
    </ligand>
    <ligandPart>
        <name>Fe</name>
        <dbReference type="ChEBI" id="CHEBI:18248"/>
    </ligandPart>
</feature>
<dbReference type="GO" id="GO:0020037">
    <property type="term" value="F:heme binding"/>
    <property type="evidence" value="ECO:0007669"/>
    <property type="project" value="InterPro"/>
</dbReference>
<dbReference type="PROSITE" id="PS00086">
    <property type="entry name" value="CYTOCHROME_P450"/>
    <property type="match status" value="1"/>
</dbReference>
<dbReference type="Pfam" id="PF00067">
    <property type="entry name" value="p450"/>
    <property type="match status" value="1"/>
</dbReference>
<evidence type="ECO:0000256" key="6">
    <source>
        <dbReference type="PIRSR" id="PIRSR602401-1"/>
    </source>
</evidence>
<sequence length="515" mass="58516">MLLSIIELQPKNSTGVDMEVSLWLVYATFPILLAITILIRMFMSSPQKKWPNGPKKLPIIGNLHQLGDENLHHVSLTKLAEVHGGVMTIWIGSWRPIIVISDIDKAWEVLVTKSSDYGARDFPEITKILTASCHTILSSDPGAFWQTLRKGLQSGALGPLNIAAQSQFHERDMKQLIQIMKDEATRNNNIVKPMEHIKQNIVRLLSRIIFGQTFDDDKFVESMLFEIYDVIRIDGFARLAEAFYYAKYLPSHMKAVREANLLKLRVEKLVRPFLSSSPPTNTYLYFLLSQNFPEEIIISCIFELYSLTVDSTSTTITWALAYLIHEQAIQEKLYQEIRKTLNDVDLVRIEDVSKLKYLQAVVKETMRMKPIAPFAIPHKTAKDTTLMGTKVAKGTSIMVNLYALHHNPDIWTEPYKFIPERFMQGEDGSATNKAMEKSFLPFGAGMRICAGMDLGKLHIGFVLANLVNAFRWSCVEEGKFPDLSDELSSFVLLMKTPLKAKISPLENLRCYPVSR</sequence>
<keyword evidence="7" id="KW-0503">Monooxygenase</keyword>
<dbReference type="GO" id="GO:0004497">
    <property type="term" value="F:monooxygenase activity"/>
    <property type="evidence" value="ECO:0007669"/>
    <property type="project" value="UniProtKB-KW"/>
</dbReference>
<dbReference type="GO" id="GO:0044550">
    <property type="term" value="P:secondary metabolite biosynthetic process"/>
    <property type="evidence" value="ECO:0007669"/>
    <property type="project" value="UniProtKB-ARBA"/>
</dbReference>
<name>A0A7J6VQT0_THATH</name>
<dbReference type="PRINTS" id="PR00385">
    <property type="entry name" value="P450"/>
</dbReference>
<keyword evidence="10" id="KW-1185">Reference proteome</keyword>
<dbReference type="InterPro" id="IPR001128">
    <property type="entry name" value="Cyt_P450"/>
</dbReference>
<dbReference type="OrthoDB" id="1470350at2759"/>
<keyword evidence="8" id="KW-0812">Transmembrane</keyword>
<dbReference type="PANTHER" id="PTHR24289">
    <property type="entry name" value="STEROID 17-ALPHA-HYDROXYLASE/17,20 LYASE"/>
    <property type="match status" value="1"/>
</dbReference>
<evidence type="ECO:0000256" key="3">
    <source>
        <dbReference type="ARBA" id="ARBA00022723"/>
    </source>
</evidence>
<organism evidence="9 10">
    <name type="scientific">Thalictrum thalictroides</name>
    <name type="common">Rue-anemone</name>
    <name type="synonym">Anemone thalictroides</name>
    <dbReference type="NCBI Taxonomy" id="46969"/>
    <lineage>
        <taxon>Eukaryota</taxon>
        <taxon>Viridiplantae</taxon>
        <taxon>Streptophyta</taxon>
        <taxon>Embryophyta</taxon>
        <taxon>Tracheophyta</taxon>
        <taxon>Spermatophyta</taxon>
        <taxon>Magnoliopsida</taxon>
        <taxon>Ranunculales</taxon>
        <taxon>Ranunculaceae</taxon>
        <taxon>Thalictroideae</taxon>
        <taxon>Thalictrum</taxon>
    </lineage>
</organism>
<dbReference type="SMR" id="A0A7J6VQT0"/>
<feature type="transmembrane region" description="Helical" evidence="8">
    <location>
        <begin position="20"/>
        <end position="39"/>
    </location>
</feature>
<comment type="caution">
    <text evidence="9">The sequence shown here is derived from an EMBL/GenBank/DDBJ whole genome shotgun (WGS) entry which is preliminary data.</text>
</comment>
<evidence type="ECO:0000256" key="5">
    <source>
        <dbReference type="ARBA" id="ARBA00023004"/>
    </source>
</evidence>
<dbReference type="PANTHER" id="PTHR24289:SF1">
    <property type="entry name" value="STEROID 17-ALPHA-HYDROXYLASE_17,20 LYASE"/>
    <property type="match status" value="1"/>
</dbReference>
<dbReference type="SUPFAM" id="SSF48264">
    <property type="entry name" value="Cytochrome P450"/>
    <property type="match status" value="1"/>
</dbReference>
<keyword evidence="8" id="KW-1133">Transmembrane helix</keyword>